<comment type="subcellular location">
    <subcellularLocation>
        <location evidence="1">Membrane</location>
        <topology evidence="1">Multi-pass membrane protein</topology>
    </subcellularLocation>
</comment>
<reference evidence="9 10" key="1">
    <citation type="journal article" date="2021" name="Sci. Rep.">
        <title>The genome of the diatom Chaetoceros tenuissimus carries an ancient integrated fragment of an extant virus.</title>
        <authorList>
            <person name="Hongo Y."/>
            <person name="Kimura K."/>
            <person name="Takaki Y."/>
            <person name="Yoshida Y."/>
            <person name="Baba S."/>
            <person name="Kobayashi G."/>
            <person name="Nagasaki K."/>
            <person name="Hano T."/>
            <person name="Tomaru Y."/>
        </authorList>
    </citation>
    <scope>NUCLEOTIDE SEQUENCE [LARGE SCALE GENOMIC DNA]</scope>
    <source>
        <strain evidence="9 10">NIES-3715</strain>
    </source>
</reference>
<dbReference type="InterPro" id="IPR044644">
    <property type="entry name" value="DinF-like"/>
</dbReference>
<feature type="transmembrane region" description="Helical" evidence="7">
    <location>
        <begin position="329"/>
        <end position="349"/>
    </location>
</feature>
<feature type="transmembrane region" description="Helical" evidence="7">
    <location>
        <begin position="481"/>
        <end position="498"/>
    </location>
</feature>
<feature type="signal peptide" evidence="8">
    <location>
        <begin position="1"/>
        <end position="26"/>
    </location>
</feature>
<evidence type="ECO:0000256" key="3">
    <source>
        <dbReference type="ARBA" id="ARBA00022692"/>
    </source>
</evidence>
<feature type="chain" id="PRO_5042266392" description="Protein DETOXIFICATION" evidence="8">
    <location>
        <begin position="27"/>
        <end position="551"/>
    </location>
</feature>
<dbReference type="Proteomes" id="UP001054902">
    <property type="component" value="Unassembled WGS sequence"/>
</dbReference>
<dbReference type="AlphaFoldDB" id="A0AAD3D002"/>
<evidence type="ECO:0000313" key="9">
    <source>
        <dbReference type="EMBL" id="GFH55104.1"/>
    </source>
</evidence>
<sequence length="551" mass="58391">MHCRSSAVTSLSLLISLQLSPSSCFAFQPHASALANKEQLGLGINRQSFLKSKSIVNLQVRGGETELQATSDENSEPVVDKSRKSPPPQPTLKDLFNFALPCLGLWISNPLLSLIDTAAVGLTAKPGMGAAELGALGPATTFIDGSTYLFAFLNVATTNLYASALAKNADNEEESKLATDAVVRTATKIALICGFGIMGLLFWKGQFLLKLYVGEQASKQILTPATEYVHIRALSMPTSLLAGVLQAALLGAKDSVTPLVAVAASSITNIFGDGFLVVLLKWGTAGAAIATTAAQWAGTTALWNPARQKLFVKASPEQKSKHKVTSKSFLGFAAPVLTLILGKLAAFGFMTHVAAALPAEAALASHQIVLSLFFFLSPFLEVISQTAQTFLPQFYINKADAFRSEAQILAGRLLRLGVTAGAGIALIAASIPRFFPFILTNDPLVQSSVKPLALPLFLGGLLTAPVAVSEGILLARRELNYLAGVYVLSTILFPFGLLKLKSGSGPVSNVWYGFVLFQLFRATCFTGKIWGAPLLKKVTAKMGLSKTEATN</sequence>
<evidence type="ECO:0008006" key="11">
    <source>
        <dbReference type="Google" id="ProtNLM"/>
    </source>
</evidence>
<dbReference type="PANTHER" id="PTHR42893">
    <property type="entry name" value="PROTEIN DETOXIFICATION 44, CHLOROPLASTIC-RELATED"/>
    <property type="match status" value="1"/>
</dbReference>
<feature type="region of interest" description="Disordered" evidence="6">
    <location>
        <begin position="66"/>
        <end position="88"/>
    </location>
</feature>
<evidence type="ECO:0000313" key="10">
    <source>
        <dbReference type="Proteomes" id="UP001054902"/>
    </source>
</evidence>
<keyword evidence="5 7" id="KW-0472">Membrane</keyword>
<comment type="caution">
    <text evidence="9">The sequence shown here is derived from an EMBL/GenBank/DDBJ whole genome shotgun (WGS) entry which is preliminary data.</text>
</comment>
<dbReference type="GO" id="GO:0042910">
    <property type="term" value="F:xenobiotic transmembrane transporter activity"/>
    <property type="evidence" value="ECO:0007669"/>
    <property type="project" value="InterPro"/>
</dbReference>
<feature type="transmembrane region" description="Helical" evidence="7">
    <location>
        <begin position="452"/>
        <end position="474"/>
    </location>
</feature>
<feature type="transmembrane region" description="Helical" evidence="7">
    <location>
        <begin position="413"/>
        <end position="432"/>
    </location>
</feature>
<dbReference type="Pfam" id="PF01554">
    <property type="entry name" value="MatE"/>
    <property type="match status" value="1"/>
</dbReference>
<evidence type="ECO:0000256" key="7">
    <source>
        <dbReference type="SAM" id="Phobius"/>
    </source>
</evidence>
<dbReference type="GO" id="GO:0015297">
    <property type="term" value="F:antiporter activity"/>
    <property type="evidence" value="ECO:0007669"/>
    <property type="project" value="InterPro"/>
</dbReference>
<comment type="similarity">
    <text evidence="2">Belongs to the multi antimicrobial extrusion (MATE) (TC 2.A.66.1) family.</text>
</comment>
<evidence type="ECO:0000256" key="4">
    <source>
        <dbReference type="ARBA" id="ARBA00022989"/>
    </source>
</evidence>
<feature type="transmembrane region" description="Helical" evidence="7">
    <location>
        <begin position="510"/>
        <end position="531"/>
    </location>
</feature>
<feature type="transmembrane region" description="Helical" evidence="7">
    <location>
        <begin position="361"/>
        <end position="380"/>
    </location>
</feature>
<accession>A0AAD3D002</accession>
<organism evidence="9 10">
    <name type="scientific">Chaetoceros tenuissimus</name>
    <dbReference type="NCBI Taxonomy" id="426638"/>
    <lineage>
        <taxon>Eukaryota</taxon>
        <taxon>Sar</taxon>
        <taxon>Stramenopiles</taxon>
        <taxon>Ochrophyta</taxon>
        <taxon>Bacillariophyta</taxon>
        <taxon>Coscinodiscophyceae</taxon>
        <taxon>Chaetocerotophycidae</taxon>
        <taxon>Chaetocerotales</taxon>
        <taxon>Chaetocerotaceae</taxon>
        <taxon>Chaetoceros</taxon>
    </lineage>
</organism>
<dbReference type="InterPro" id="IPR002528">
    <property type="entry name" value="MATE_fam"/>
</dbReference>
<evidence type="ECO:0000256" key="1">
    <source>
        <dbReference type="ARBA" id="ARBA00004141"/>
    </source>
</evidence>
<dbReference type="PANTHER" id="PTHR42893:SF9">
    <property type="entry name" value="PROTEIN DETOXIFICATION 46, CHLOROPLASTIC"/>
    <property type="match status" value="1"/>
</dbReference>
<feature type="transmembrane region" description="Helical" evidence="7">
    <location>
        <begin position="185"/>
        <end position="203"/>
    </location>
</feature>
<proteinExistence type="inferred from homology"/>
<dbReference type="GO" id="GO:0016020">
    <property type="term" value="C:membrane"/>
    <property type="evidence" value="ECO:0007669"/>
    <property type="project" value="UniProtKB-SubCell"/>
</dbReference>
<evidence type="ECO:0000256" key="8">
    <source>
        <dbReference type="SAM" id="SignalP"/>
    </source>
</evidence>
<evidence type="ECO:0000256" key="2">
    <source>
        <dbReference type="ARBA" id="ARBA00010199"/>
    </source>
</evidence>
<keyword evidence="4 7" id="KW-1133">Transmembrane helix</keyword>
<dbReference type="EMBL" id="BLLK01000047">
    <property type="protein sequence ID" value="GFH55104.1"/>
    <property type="molecule type" value="Genomic_DNA"/>
</dbReference>
<keyword evidence="3 7" id="KW-0812">Transmembrane</keyword>
<name>A0AAD3D002_9STRA</name>
<gene>
    <name evidence="9" type="ORF">CTEN210_11581</name>
</gene>
<keyword evidence="8" id="KW-0732">Signal</keyword>
<protein>
    <recommendedName>
        <fullName evidence="11">Protein DETOXIFICATION</fullName>
    </recommendedName>
</protein>
<evidence type="ECO:0000256" key="5">
    <source>
        <dbReference type="ARBA" id="ARBA00023136"/>
    </source>
</evidence>
<evidence type="ECO:0000256" key="6">
    <source>
        <dbReference type="SAM" id="MobiDB-lite"/>
    </source>
</evidence>
<keyword evidence="10" id="KW-1185">Reference proteome</keyword>